<dbReference type="EMBL" id="NOWT01000006">
    <property type="protein sequence ID" value="OYD84561.1"/>
    <property type="molecule type" value="Genomic_DNA"/>
</dbReference>
<dbReference type="Proteomes" id="UP000215367">
    <property type="component" value="Unassembled WGS sequence"/>
</dbReference>
<proteinExistence type="predicted"/>
<gene>
    <name evidence="1" type="ORF">CHT98_08830</name>
</gene>
<evidence type="ECO:0000313" key="1">
    <source>
        <dbReference type="EMBL" id="OYD84561.1"/>
    </source>
</evidence>
<organism evidence="1 2">
    <name type="scientific">Azospirillum brasilense</name>
    <dbReference type="NCBI Taxonomy" id="192"/>
    <lineage>
        <taxon>Bacteria</taxon>
        <taxon>Pseudomonadati</taxon>
        <taxon>Pseudomonadota</taxon>
        <taxon>Alphaproteobacteria</taxon>
        <taxon>Rhodospirillales</taxon>
        <taxon>Azospirillaceae</taxon>
        <taxon>Azospirillum</taxon>
    </lineage>
</organism>
<dbReference type="InterPro" id="IPR008983">
    <property type="entry name" value="Tumour_necrosis_fac-like_dom"/>
</dbReference>
<evidence type="ECO:0008006" key="3">
    <source>
        <dbReference type="Google" id="ProtNLM"/>
    </source>
</evidence>
<accession>A0A235HFD0</accession>
<dbReference type="AlphaFoldDB" id="A0A235HFD0"/>
<protein>
    <recommendedName>
        <fullName evidence="3">C1q domain-containing protein</fullName>
    </recommendedName>
</protein>
<comment type="caution">
    <text evidence="1">The sequence shown here is derived from an EMBL/GenBank/DDBJ whole genome shotgun (WGS) entry which is preliminary data.</text>
</comment>
<evidence type="ECO:0000313" key="2">
    <source>
        <dbReference type="Proteomes" id="UP000215367"/>
    </source>
</evidence>
<dbReference type="SUPFAM" id="SSF49842">
    <property type="entry name" value="TNF-like"/>
    <property type="match status" value="1"/>
</dbReference>
<name>A0A235HFD0_AZOBR</name>
<reference evidence="1 2" key="1">
    <citation type="submission" date="2017-07" db="EMBL/GenBank/DDBJ databases">
        <title>Whole genome sequence of Azospirillum brasilense 2A1, a potential biofertilizer strain.</title>
        <authorList>
            <person name="Fontana C.A."/>
            <person name="Toffoli L.M."/>
            <person name="Salazar S.M."/>
            <person name="Puglisi E."/>
            <person name="Pedraza R."/>
            <person name="Bassi D."/>
            <person name="Cocconcelli P.S."/>
        </authorList>
    </citation>
    <scope>NUCLEOTIDE SEQUENCE [LARGE SCALE GENOMIC DNA]</scope>
    <source>
        <strain evidence="1 2">2A1</strain>
    </source>
</reference>
<dbReference type="Gene3D" id="2.60.120.40">
    <property type="match status" value="1"/>
</dbReference>
<sequence length="282" mass="29711">MAAQTFNPTDLSQSAANWAVAQRIVGPFAPHAQVSPDLTIALDPGYLLNGITLTEVKAQVVGPFVPPTSGFRIDRVVVDRLTGTASAVTGTPNSLQPPAIPTGMLPVARVFSDEKTQAIENRAIIDERALFDTATATSTPVICRASLAGIDQTGVAPNTSTLVNLVIQPSPSEDINIGNALNPTNHRFQPSVAGYYALHGQIAMLMTTGSFLQLNINKNGLGATMALVIATTNGHYYVPASTVVYMNGTSDYVEMLAHHSKSSTSAIAGQQFATHFTAHRIG</sequence>
<dbReference type="RefSeq" id="WP_094302881.1">
    <property type="nucleotide sequence ID" value="NZ_NOWT01000006.1"/>
</dbReference>